<evidence type="ECO:0000313" key="2">
    <source>
        <dbReference type="EMBL" id="MBA2933031.1"/>
    </source>
</evidence>
<dbReference type="RefSeq" id="WP_160365091.1">
    <property type="nucleotide sequence ID" value="NZ_JACEIB010000001.1"/>
</dbReference>
<protein>
    <submittedName>
        <fullName evidence="2">Nuclear transport factor 2 family protein</fullName>
    </submittedName>
</protein>
<dbReference type="InterPro" id="IPR037401">
    <property type="entry name" value="SnoaL-like"/>
</dbReference>
<dbReference type="EMBL" id="JACEIB010000001">
    <property type="protein sequence ID" value="MBA2933031.1"/>
    <property type="molecule type" value="Genomic_DNA"/>
</dbReference>
<dbReference type="SUPFAM" id="SSF54427">
    <property type="entry name" value="NTF2-like"/>
    <property type="match status" value="1"/>
</dbReference>
<reference evidence="2 3" key="1">
    <citation type="submission" date="2020-07" db="EMBL/GenBank/DDBJ databases">
        <authorList>
            <person name="Sun Q."/>
        </authorList>
    </citation>
    <scope>NUCLEOTIDE SEQUENCE [LARGE SCALE GENOMIC DNA]</scope>
    <source>
        <strain evidence="2 3">CGMCC 1.13654</strain>
    </source>
</reference>
<organism evidence="2 3">
    <name type="scientific">Sphingomonas chungangi</name>
    <dbReference type="NCBI Taxonomy" id="2683589"/>
    <lineage>
        <taxon>Bacteria</taxon>
        <taxon>Pseudomonadati</taxon>
        <taxon>Pseudomonadota</taxon>
        <taxon>Alphaproteobacteria</taxon>
        <taxon>Sphingomonadales</taxon>
        <taxon>Sphingomonadaceae</taxon>
        <taxon>Sphingomonas</taxon>
    </lineage>
</organism>
<comment type="caution">
    <text evidence="2">The sequence shown here is derived from an EMBL/GenBank/DDBJ whole genome shotgun (WGS) entry which is preliminary data.</text>
</comment>
<dbReference type="Pfam" id="PF13577">
    <property type="entry name" value="SnoaL_4"/>
    <property type="match status" value="1"/>
</dbReference>
<evidence type="ECO:0000313" key="3">
    <source>
        <dbReference type="Proteomes" id="UP000570166"/>
    </source>
</evidence>
<dbReference type="InterPro" id="IPR032710">
    <property type="entry name" value="NTF2-like_dom_sf"/>
</dbReference>
<evidence type="ECO:0000259" key="1">
    <source>
        <dbReference type="Pfam" id="PF13577"/>
    </source>
</evidence>
<dbReference type="Gene3D" id="3.10.450.50">
    <property type="match status" value="1"/>
</dbReference>
<accession>A0A838L115</accession>
<gene>
    <name evidence="2" type="ORF">HZF05_02865</name>
</gene>
<name>A0A838L115_9SPHN</name>
<proteinExistence type="predicted"/>
<dbReference type="Proteomes" id="UP000570166">
    <property type="component" value="Unassembled WGS sequence"/>
</dbReference>
<keyword evidence="3" id="KW-1185">Reference proteome</keyword>
<dbReference type="AlphaFoldDB" id="A0A838L115"/>
<feature type="domain" description="SnoaL-like" evidence="1">
    <location>
        <begin position="17"/>
        <end position="138"/>
    </location>
</feature>
<sequence length="144" mass="16565">MSEPADPAPVGAEIQIAVHDALARYAFAYDMDQLHLLEACFAENAEVWFSTGQLTGRDAVLAELCRRRSGYRPREETPWHIITNIFVRREQQSGELLATSYFSFGVHRPGQSMAVTKYGRYDDVFVFEQDRWRIARRRIVPLGQ</sequence>